<keyword evidence="4" id="KW-1185">Reference proteome</keyword>
<name>A0A200J766_9ENTE</name>
<gene>
    <name evidence="3" type="ORF">A5889_001355</name>
    <name evidence="2" type="ORF">A5889_001723</name>
</gene>
<feature type="transmembrane region" description="Helical" evidence="1">
    <location>
        <begin position="20"/>
        <end position="39"/>
    </location>
</feature>
<dbReference type="AlphaFoldDB" id="A0A200J766"/>
<feature type="transmembrane region" description="Helical" evidence="1">
    <location>
        <begin position="407"/>
        <end position="425"/>
    </location>
</feature>
<dbReference type="GO" id="GO:0022857">
    <property type="term" value="F:transmembrane transporter activity"/>
    <property type="evidence" value="ECO:0007669"/>
    <property type="project" value="TreeGrafter"/>
</dbReference>
<feature type="transmembrane region" description="Helical" evidence="1">
    <location>
        <begin position="291"/>
        <end position="311"/>
    </location>
</feature>
<keyword evidence="1" id="KW-0472">Membrane</keyword>
<sequence>MLVLKHALLNVKRHCWQHMLIGSLLLFLIFIALSAGLIFTSTKKFAEGYAQHFTPIVTILPTDLNAAHEEKLTKEEYLKLGQSDSIDQTKVVGNIQVSFEHLKPLDEKGQLQMETFDSAANQMTQEIMGIMQGLDKEGLVQELFQRNQEVITGTANLGLNECLISHDLAELNDLQVGDTIQISTTVDGQKEKKRLTIAGTYRSKKRAGTTTTSGWGIFQENDIFTNWDTVEGMKNFEQLGYITASYKFKDVKSSQTFLKKMKSMDSLKNYYVMTNDTNKKLLLSPVNSMKILSGSLFLGSLIFGVVGLTLFSASRFKQSQIEIYLLKNAGIANRELIMSRFVELLFVAAVSIVVSFGSVVFAVQTIADWQLNSQKNMIGDFEQISNAMINESLTSINSVPIEINGSALLLLLVITSLFIVSISLIDSYKIVKFDPIEFLLERNLDE</sequence>
<dbReference type="PANTHER" id="PTHR30572:SF9">
    <property type="entry name" value="ABC TRANSPORTER PERMEASE PROTEIN"/>
    <property type="match status" value="1"/>
</dbReference>
<dbReference type="InterPro" id="IPR050250">
    <property type="entry name" value="Macrolide_Exporter_MacB"/>
</dbReference>
<dbReference type="EMBL" id="NIBQ01000002">
    <property type="protein sequence ID" value="OUZ33014.1"/>
    <property type="molecule type" value="Genomic_DNA"/>
</dbReference>
<evidence type="ECO:0000313" key="3">
    <source>
        <dbReference type="EMBL" id="WYJ93853.1"/>
    </source>
</evidence>
<dbReference type="EMBL" id="CP147246">
    <property type="protein sequence ID" value="WYJ93853.1"/>
    <property type="molecule type" value="Genomic_DNA"/>
</dbReference>
<dbReference type="RefSeq" id="WP_087640842.1">
    <property type="nucleotide sequence ID" value="NZ_CP147246.1"/>
</dbReference>
<organism evidence="2">
    <name type="scientific">Candidatus Enterococcus dunnyi</name>
    <dbReference type="NCBI Taxonomy" id="1834192"/>
    <lineage>
        <taxon>Bacteria</taxon>
        <taxon>Bacillati</taxon>
        <taxon>Bacillota</taxon>
        <taxon>Bacilli</taxon>
        <taxon>Lactobacillales</taxon>
        <taxon>Enterococcaceae</taxon>
        <taxon>Enterococcus</taxon>
    </lineage>
</organism>
<dbReference type="OrthoDB" id="2177131at2"/>
<reference evidence="3" key="3">
    <citation type="submission" date="2024-03" db="EMBL/GenBank/DDBJ databases">
        <title>The Genome Sequence of Enterococcus sp. DIV0238c.</title>
        <authorList>
            <consortium name="The Broad Institute Genomics Platform"/>
            <consortium name="The Broad Institute Microbial Omics Core"/>
            <consortium name="The Broad Institute Genomic Center for Infectious Diseases"/>
            <person name="Earl A."/>
            <person name="Manson A."/>
            <person name="Gilmore M."/>
            <person name="Schwartman J."/>
            <person name="Shea T."/>
            <person name="Abouelleil A."/>
            <person name="Cao P."/>
            <person name="Chapman S."/>
            <person name="Cusick C."/>
            <person name="Young S."/>
            <person name="Neafsey D."/>
            <person name="Nusbaum C."/>
            <person name="Birren B."/>
        </authorList>
    </citation>
    <scope>NUCLEOTIDE SEQUENCE</scope>
    <source>
        <strain evidence="3">9D6_DIV0238</strain>
    </source>
</reference>
<keyword evidence="1" id="KW-0812">Transmembrane</keyword>
<dbReference type="PANTHER" id="PTHR30572">
    <property type="entry name" value="MEMBRANE COMPONENT OF TRANSPORTER-RELATED"/>
    <property type="match status" value="1"/>
</dbReference>
<reference evidence="3" key="2">
    <citation type="submission" date="2017-05" db="EMBL/GenBank/DDBJ databases">
        <authorList>
            <consortium name="The Broad Institute Genomics Platform"/>
            <consortium name="The Broad Institute Genomic Center for Infectious Diseases"/>
            <person name="Earl A."/>
            <person name="Manson A."/>
            <person name="Schwartman J."/>
            <person name="Gilmore M."/>
            <person name="Abouelleil A."/>
            <person name="Cao P."/>
            <person name="Chapman S."/>
            <person name="Cusick C."/>
            <person name="Shea T."/>
            <person name="Young S."/>
            <person name="Neafsey D."/>
            <person name="Nusbaum C."/>
            <person name="Birren B."/>
        </authorList>
    </citation>
    <scope>NUCLEOTIDE SEQUENCE</scope>
    <source>
        <strain evidence="3">9D6_DIV0238</strain>
    </source>
</reference>
<keyword evidence="1" id="KW-1133">Transmembrane helix</keyword>
<protein>
    <submittedName>
        <fullName evidence="2">Uncharacterized protein</fullName>
    </submittedName>
</protein>
<evidence type="ECO:0000256" key="1">
    <source>
        <dbReference type="SAM" id="Phobius"/>
    </source>
</evidence>
<dbReference type="GO" id="GO:0005886">
    <property type="term" value="C:plasma membrane"/>
    <property type="evidence" value="ECO:0007669"/>
    <property type="project" value="TreeGrafter"/>
</dbReference>
<feature type="transmembrane region" description="Helical" evidence="1">
    <location>
        <begin position="344"/>
        <end position="367"/>
    </location>
</feature>
<accession>A0A200J766</accession>
<evidence type="ECO:0000313" key="4">
    <source>
        <dbReference type="Proteomes" id="UP000196151"/>
    </source>
</evidence>
<proteinExistence type="predicted"/>
<dbReference type="Proteomes" id="UP000196151">
    <property type="component" value="Chromosome"/>
</dbReference>
<reference evidence="2" key="1">
    <citation type="submission" date="2017-05" db="EMBL/GenBank/DDBJ databases">
        <title>The Genome Sequence of Enterococcus sp. 9D6_DIV0238.</title>
        <authorList>
            <consortium name="The Broad Institute Genomics Platform"/>
            <consortium name="The Broad Institute Genomic Center for Infectious Diseases"/>
            <person name="Earl A."/>
            <person name="Manson A."/>
            <person name="Schwartman J."/>
            <person name="Gilmore M."/>
            <person name="Abouelleil A."/>
            <person name="Cao P."/>
            <person name="Chapman S."/>
            <person name="Cusick C."/>
            <person name="Shea T."/>
            <person name="Young S."/>
            <person name="Neafsey D."/>
            <person name="Nusbaum C."/>
            <person name="Birren B."/>
        </authorList>
    </citation>
    <scope>NUCLEOTIDE SEQUENCE [LARGE SCALE GENOMIC DNA]</scope>
    <source>
        <strain evidence="2">9D6_DIV0238</strain>
    </source>
</reference>
<evidence type="ECO:0000313" key="2">
    <source>
        <dbReference type="EMBL" id="OUZ33014.1"/>
    </source>
</evidence>